<gene>
    <name evidence="6" type="ORF">METZ01_LOCUS55080</name>
</gene>
<dbReference type="PANTHER" id="PTHR18919:SF107">
    <property type="entry name" value="ACETYL-COA ACETYLTRANSFERASE, CYTOSOLIC"/>
    <property type="match status" value="1"/>
</dbReference>
<dbReference type="InterPro" id="IPR002155">
    <property type="entry name" value="Thiolase"/>
</dbReference>
<dbReference type="SUPFAM" id="SSF53901">
    <property type="entry name" value="Thiolase-like"/>
    <property type="match status" value="2"/>
</dbReference>
<dbReference type="PIRSF" id="PIRSF000429">
    <property type="entry name" value="Ac-CoA_Ac_transf"/>
    <property type="match status" value="1"/>
</dbReference>
<feature type="domain" description="Thiolase N-terminal" evidence="4">
    <location>
        <begin position="5"/>
        <end position="263"/>
    </location>
</feature>
<dbReference type="AlphaFoldDB" id="A0A381SE18"/>
<dbReference type="InterPro" id="IPR020616">
    <property type="entry name" value="Thiolase_N"/>
</dbReference>
<protein>
    <recommendedName>
        <fullName evidence="7">Thiolase N-terminal domain-containing protein</fullName>
    </recommendedName>
</protein>
<sequence length="395" mass="41261">MQEAVIVSGARTAVGRFGGAFKDVSAPDLGSQAIKAALERAGITPDMVDEVVIGNAVQAAEAGYAARLASLKSGIPQEVPTIAVNRQCSSGLEAINMAAQLIRTGEAEIAVAGGTENMSQVPYMIEYQARFDGLRMGNSTLVDGLTEGLGCPVNRYHMGVTAENVAERFGVSRKDQDELAFISHQRASTAASEGRFANQITAIEVQQRRSDPVKVSQDEGPRADTTIEGLSALRPVFKKDGTVTAGNASSINDGAAAVVMMSAERAAALGLKARMKWHTRGVAGVEPAIMGIGPVPAVQKALGKAGMEIGDIDVIELNEAFASQALYCMRELNLDIDKTNPNGSGISLGHPVGATGAIMTVKIMEEMERSNANIGLVTMCVGGGQGVATVFERLN</sequence>
<dbReference type="InterPro" id="IPR020610">
    <property type="entry name" value="Thiolase_AS"/>
</dbReference>
<keyword evidence="3" id="KW-0012">Acyltransferase</keyword>
<dbReference type="CDD" id="cd00751">
    <property type="entry name" value="thiolase"/>
    <property type="match status" value="1"/>
</dbReference>
<dbReference type="InterPro" id="IPR016039">
    <property type="entry name" value="Thiolase-like"/>
</dbReference>
<dbReference type="PROSITE" id="PS00099">
    <property type="entry name" value="THIOLASE_3"/>
    <property type="match status" value="1"/>
</dbReference>
<dbReference type="FunFam" id="3.40.47.10:FF:000010">
    <property type="entry name" value="Acetyl-CoA acetyltransferase (Thiolase)"/>
    <property type="match status" value="1"/>
</dbReference>
<dbReference type="Pfam" id="PF00108">
    <property type="entry name" value="Thiolase_N"/>
    <property type="match status" value="1"/>
</dbReference>
<evidence type="ECO:0000259" key="5">
    <source>
        <dbReference type="Pfam" id="PF02803"/>
    </source>
</evidence>
<dbReference type="PROSITE" id="PS00098">
    <property type="entry name" value="THIOLASE_1"/>
    <property type="match status" value="1"/>
</dbReference>
<accession>A0A381SE18</accession>
<dbReference type="PANTHER" id="PTHR18919">
    <property type="entry name" value="ACETYL-COA C-ACYLTRANSFERASE"/>
    <property type="match status" value="1"/>
</dbReference>
<proteinExistence type="inferred from homology"/>
<reference evidence="6" key="1">
    <citation type="submission" date="2018-05" db="EMBL/GenBank/DDBJ databases">
        <authorList>
            <person name="Lanie J.A."/>
            <person name="Ng W.-L."/>
            <person name="Kazmierczak K.M."/>
            <person name="Andrzejewski T.M."/>
            <person name="Davidsen T.M."/>
            <person name="Wayne K.J."/>
            <person name="Tettelin H."/>
            <person name="Glass J.I."/>
            <person name="Rusch D."/>
            <person name="Podicherti R."/>
            <person name="Tsui H.-C.T."/>
            <person name="Winkler M.E."/>
        </authorList>
    </citation>
    <scope>NUCLEOTIDE SEQUENCE</scope>
</reference>
<dbReference type="EMBL" id="UINC01002984">
    <property type="protein sequence ID" value="SVA02226.1"/>
    <property type="molecule type" value="Genomic_DNA"/>
</dbReference>
<evidence type="ECO:0000256" key="2">
    <source>
        <dbReference type="ARBA" id="ARBA00022679"/>
    </source>
</evidence>
<organism evidence="6">
    <name type="scientific">marine metagenome</name>
    <dbReference type="NCBI Taxonomy" id="408172"/>
    <lineage>
        <taxon>unclassified sequences</taxon>
        <taxon>metagenomes</taxon>
        <taxon>ecological metagenomes</taxon>
    </lineage>
</organism>
<evidence type="ECO:0000256" key="3">
    <source>
        <dbReference type="ARBA" id="ARBA00023315"/>
    </source>
</evidence>
<feature type="domain" description="Thiolase C-terminal" evidence="5">
    <location>
        <begin position="278"/>
        <end position="393"/>
    </location>
</feature>
<name>A0A381SE18_9ZZZZ</name>
<evidence type="ECO:0008006" key="7">
    <source>
        <dbReference type="Google" id="ProtNLM"/>
    </source>
</evidence>
<evidence type="ECO:0000256" key="1">
    <source>
        <dbReference type="ARBA" id="ARBA00010982"/>
    </source>
</evidence>
<dbReference type="Gene3D" id="3.40.47.10">
    <property type="match status" value="2"/>
</dbReference>
<dbReference type="GO" id="GO:0003988">
    <property type="term" value="F:acetyl-CoA C-acyltransferase activity"/>
    <property type="evidence" value="ECO:0007669"/>
    <property type="project" value="UniProtKB-ARBA"/>
</dbReference>
<dbReference type="InterPro" id="IPR020617">
    <property type="entry name" value="Thiolase_C"/>
</dbReference>
<dbReference type="InterPro" id="IPR020615">
    <property type="entry name" value="Thiolase_acyl_enz_int_AS"/>
</dbReference>
<dbReference type="NCBIfam" id="TIGR01930">
    <property type="entry name" value="AcCoA-C-Actrans"/>
    <property type="match status" value="1"/>
</dbReference>
<keyword evidence="2" id="KW-0808">Transferase</keyword>
<dbReference type="Pfam" id="PF02803">
    <property type="entry name" value="Thiolase_C"/>
    <property type="match status" value="1"/>
</dbReference>
<evidence type="ECO:0000313" key="6">
    <source>
        <dbReference type="EMBL" id="SVA02226.1"/>
    </source>
</evidence>
<evidence type="ECO:0000259" key="4">
    <source>
        <dbReference type="Pfam" id="PF00108"/>
    </source>
</evidence>
<comment type="similarity">
    <text evidence="1">Belongs to the thiolase-like superfamily. Thiolase family.</text>
</comment>